<evidence type="ECO:0000256" key="1">
    <source>
        <dbReference type="ARBA" id="ARBA00012417"/>
    </source>
</evidence>
<dbReference type="Proteomes" id="UP000229371">
    <property type="component" value="Unassembled WGS sequence"/>
</dbReference>
<dbReference type="SUPFAM" id="SSF48019">
    <property type="entry name" value="post-AAA+ oligomerization domain-like"/>
    <property type="match status" value="1"/>
</dbReference>
<comment type="catalytic activity">
    <reaction evidence="8">
        <text>DNA(n) + a 2'-deoxyribonucleoside 5'-triphosphate = DNA(n+1) + diphosphate</text>
        <dbReference type="Rhea" id="RHEA:22508"/>
        <dbReference type="Rhea" id="RHEA-COMP:17339"/>
        <dbReference type="Rhea" id="RHEA-COMP:17340"/>
        <dbReference type="ChEBI" id="CHEBI:33019"/>
        <dbReference type="ChEBI" id="CHEBI:61560"/>
        <dbReference type="ChEBI" id="CHEBI:173112"/>
        <dbReference type="EC" id="2.7.7.7"/>
    </reaction>
</comment>
<evidence type="ECO:0000256" key="4">
    <source>
        <dbReference type="ARBA" id="ARBA00022695"/>
    </source>
</evidence>
<dbReference type="GO" id="GO:0003677">
    <property type="term" value="F:DNA binding"/>
    <property type="evidence" value="ECO:0007669"/>
    <property type="project" value="InterPro"/>
</dbReference>
<dbReference type="InterPro" id="IPR027417">
    <property type="entry name" value="P-loop_NTPase"/>
</dbReference>
<dbReference type="GO" id="GO:0003887">
    <property type="term" value="F:DNA-directed DNA polymerase activity"/>
    <property type="evidence" value="ECO:0007669"/>
    <property type="project" value="UniProtKB-KW"/>
</dbReference>
<evidence type="ECO:0000259" key="10">
    <source>
        <dbReference type="Pfam" id="PF21694"/>
    </source>
</evidence>
<dbReference type="Gene3D" id="1.20.272.10">
    <property type="match status" value="1"/>
</dbReference>
<feature type="domain" description="DNA polymerase III delta subunit-like C-terminal" evidence="10">
    <location>
        <begin position="194"/>
        <end position="312"/>
    </location>
</feature>
<evidence type="ECO:0000256" key="5">
    <source>
        <dbReference type="ARBA" id="ARBA00022705"/>
    </source>
</evidence>
<evidence type="ECO:0000313" key="12">
    <source>
        <dbReference type="Proteomes" id="UP000229371"/>
    </source>
</evidence>
<evidence type="ECO:0000256" key="7">
    <source>
        <dbReference type="ARBA" id="ARBA00034754"/>
    </source>
</evidence>
<evidence type="ECO:0000256" key="3">
    <source>
        <dbReference type="ARBA" id="ARBA00022679"/>
    </source>
</evidence>
<feature type="domain" description="DNA polymerase III delta N-terminal" evidence="9">
    <location>
        <begin position="6"/>
        <end position="114"/>
    </location>
</feature>
<dbReference type="EC" id="2.7.7.7" evidence="1"/>
<reference evidence="12" key="1">
    <citation type="submission" date="2017-09" db="EMBL/GenBank/DDBJ databases">
        <title>Depth-based differentiation of microbial function through sediment-hosted aquifers and enrichment of novel symbionts in the deep terrestrial subsurface.</title>
        <authorList>
            <person name="Probst A.J."/>
            <person name="Ladd B."/>
            <person name="Jarett J.K."/>
            <person name="Geller-Mcgrath D.E."/>
            <person name="Sieber C.M.K."/>
            <person name="Emerson J.B."/>
            <person name="Anantharaman K."/>
            <person name="Thomas B.C."/>
            <person name="Malmstrom R."/>
            <person name="Stieglmeier M."/>
            <person name="Klingl A."/>
            <person name="Woyke T."/>
            <person name="Ryan C.M."/>
            <person name="Banfield J.F."/>
        </authorList>
    </citation>
    <scope>NUCLEOTIDE SEQUENCE [LARGE SCALE GENOMIC DNA]</scope>
</reference>
<dbReference type="Pfam" id="PF21694">
    <property type="entry name" value="DNA_pol3_delta_C"/>
    <property type="match status" value="1"/>
</dbReference>
<dbReference type="PANTHER" id="PTHR34388:SF1">
    <property type="entry name" value="DNA POLYMERASE III SUBUNIT DELTA"/>
    <property type="match status" value="1"/>
</dbReference>
<organism evidence="11 12">
    <name type="scientific">bacterium (Candidatus Gribaldobacteria) CG_4_10_14_0_8_um_filter_33_9</name>
    <dbReference type="NCBI Taxonomy" id="2014266"/>
    <lineage>
        <taxon>Bacteria</taxon>
        <taxon>Candidatus Gribaldobacteria</taxon>
    </lineage>
</organism>
<evidence type="ECO:0000256" key="2">
    <source>
        <dbReference type="ARBA" id="ARBA00017703"/>
    </source>
</evidence>
<evidence type="ECO:0000256" key="8">
    <source>
        <dbReference type="ARBA" id="ARBA00049244"/>
    </source>
</evidence>
<keyword evidence="6" id="KW-0239">DNA-directed DNA polymerase</keyword>
<dbReference type="InterPro" id="IPR048466">
    <property type="entry name" value="DNA_pol3_delta-like_C"/>
</dbReference>
<dbReference type="AlphaFoldDB" id="A0A2M7RP07"/>
<keyword evidence="3" id="KW-0808">Transferase</keyword>
<dbReference type="InterPro" id="IPR008921">
    <property type="entry name" value="DNA_pol3_clamp-load_cplx_C"/>
</dbReference>
<keyword evidence="5" id="KW-0235">DNA replication</keyword>
<dbReference type="Gene3D" id="1.10.8.60">
    <property type="match status" value="1"/>
</dbReference>
<dbReference type="GO" id="GO:0006261">
    <property type="term" value="P:DNA-templated DNA replication"/>
    <property type="evidence" value="ECO:0007669"/>
    <property type="project" value="TreeGrafter"/>
</dbReference>
<accession>A0A2M7RP07</accession>
<dbReference type="InterPro" id="IPR005790">
    <property type="entry name" value="DNA_polIII_delta"/>
</dbReference>
<dbReference type="SUPFAM" id="SSF52540">
    <property type="entry name" value="P-loop containing nucleoside triphosphate hydrolases"/>
    <property type="match status" value="1"/>
</dbReference>
<dbReference type="NCBIfam" id="TIGR01128">
    <property type="entry name" value="holA"/>
    <property type="match status" value="1"/>
</dbReference>
<dbReference type="Pfam" id="PF06144">
    <property type="entry name" value="DNA_pol3_delta"/>
    <property type="match status" value="1"/>
</dbReference>
<proteinExistence type="inferred from homology"/>
<name>A0A2M7RP07_9BACT</name>
<dbReference type="PANTHER" id="PTHR34388">
    <property type="entry name" value="DNA POLYMERASE III SUBUNIT DELTA"/>
    <property type="match status" value="1"/>
</dbReference>
<keyword evidence="4" id="KW-0548">Nucleotidyltransferase</keyword>
<evidence type="ECO:0000313" key="11">
    <source>
        <dbReference type="EMBL" id="PIZ01218.1"/>
    </source>
</evidence>
<sequence>MSMIIFLYGQDTYQSRQKLNEIVEHFKKIHKSGLNLKSFNLQEASFKDFKDEIQQSSMFKGKKLIVLTNVFSNADFKEKFKKDAQFFKEAKDIILFYENKKILESDKFALFLKKQGEFQKFELMEKQKLKDWIKQEFRKQETEIGEFALNLLIDFTGNDAWRLSNEIKKLCLFKKEKDKIEIQDVKILVNPKIETDIFKTIDAIAQKNKKQALLLIHQHLEKDDSVFYLLSMINFLFRNLIMVKSYGLPSNSLAISKATGMHPFVIKKTINSAERFSMEELKKAFQKLFETDLNIKSGKIDPEAGLKALIIDI</sequence>
<gene>
    <name evidence="11" type="primary">holA</name>
    <name evidence="11" type="ORF">COY61_00340</name>
</gene>
<dbReference type="Gene3D" id="3.40.50.300">
    <property type="entry name" value="P-loop containing nucleotide triphosphate hydrolases"/>
    <property type="match status" value="1"/>
</dbReference>
<comment type="similarity">
    <text evidence="7">Belongs to the DNA polymerase HolA subunit family.</text>
</comment>
<protein>
    <recommendedName>
        <fullName evidence="2">DNA polymerase III subunit delta</fullName>
        <ecNumber evidence="1">2.7.7.7</ecNumber>
    </recommendedName>
</protein>
<dbReference type="EMBL" id="PFMI01000008">
    <property type="protein sequence ID" value="PIZ01218.1"/>
    <property type="molecule type" value="Genomic_DNA"/>
</dbReference>
<comment type="caution">
    <text evidence="11">The sequence shown here is derived from an EMBL/GenBank/DDBJ whole genome shotgun (WGS) entry which is preliminary data.</text>
</comment>
<dbReference type="InterPro" id="IPR010372">
    <property type="entry name" value="DNA_pol3_delta_N"/>
</dbReference>
<dbReference type="GO" id="GO:0009360">
    <property type="term" value="C:DNA polymerase III complex"/>
    <property type="evidence" value="ECO:0007669"/>
    <property type="project" value="InterPro"/>
</dbReference>
<evidence type="ECO:0000259" key="9">
    <source>
        <dbReference type="Pfam" id="PF06144"/>
    </source>
</evidence>
<evidence type="ECO:0000256" key="6">
    <source>
        <dbReference type="ARBA" id="ARBA00022932"/>
    </source>
</evidence>